<organism evidence="6 7">
    <name type="scientific">Merluccius polli</name>
    <name type="common">Benguela hake</name>
    <name type="synonym">Merluccius cadenati</name>
    <dbReference type="NCBI Taxonomy" id="89951"/>
    <lineage>
        <taxon>Eukaryota</taxon>
        <taxon>Metazoa</taxon>
        <taxon>Chordata</taxon>
        <taxon>Craniata</taxon>
        <taxon>Vertebrata</taxon>
        <taxon>Euteleostomi</taxon>
        <taxon>Actinopterygii</taxon>
        <taxon>Neopterygii</taxon>
        <taxon>Teleostei</taxon>
        <taxon>Neoteleostei</taxon>
        <taxon>Acanthomorphata</taxon>
        <taxon>Zeiogadaria</taxon>
        <taxon>Gadariae</taxon>
        <taxon>Gadiformes</taxon>
        <taxon>Gadoidei</taxon>
        <taxon>Merlucciidae</taxon>
        <taxon>Merluccius</taxon>
    </lineage>
</organism>
<gene>
    <name evidence="6" type="primary">pol_74</name>
    <name evidence="6" type="ORF">N1851_023516</name>
</gene>
<name>A0AA47MGF1_MERPO</name>
<sequence length="425" mass="47586">MKGPGGAPDRGRPARPRCPSHKRHCWRQYGAIYGRHRSHGLNHRTNSRTNPPSVSTNPRDNGLLGHLYIGPQGVATHIHLDDRTRQWYSLTETSVPHLTLAVARNHEAKDLGPMMKIAMAVTDWTPTTNVRVHTSPSTKIYRISTGTQSLRALTRAEKVDMSRISSTMMPIIKHEDRPLDVQQMVQTLPAQLWATGAYDMGHTPHHCMTTPLKPGVQPIWKPQYKKNLAHVTLPDDTVVVQYVDDILIASTEREDCIEATKNVLHALATADYKVKQEKAQLVVQKVKFLGRVIQGNSREMSEDTKTSILAFPKTTVVREMLGFLGLTNYSRNYVPDFTERTTLLRAMVTEAGAKNLNTPLIWTAAGEKAFTDLKQALNQATALAAPRYDKPFHLDVHEKDGQVSAILYQVAPTGRHILHYHSGHP</sequence>
<evidence type="ECO:0000313" key="7">
    <source>
        <dbReference type="Proteomes" id="UP001174136"/>
    </source>
</evidence>
<dbReference type="InterPro" id="IPR041577">
    <property type="entry name" value="RT_RNaseH_2"/>
</dbReference>
<dbReference type="InterPro" id="IPR043128">
    <property type="entry name" value="Rev_trsase/Diguanyl_cyclase"/>
</dbReference>
<evidence type="ECO:0000259" key="4">
    <source>
        <dbReference type="Pfam" id="PF00078"/>
    </source>
</evidence>
<accession>A0AA47MGF1</accession>
<evidence type="ECO:0000313" key="6">
    <source>
        <dbReference type="EMBL" id="KAK0139607.1"/>
    </source>
</evidence>
<dbReference type="Pfam" id="PF00078">
    <property type="entry name" value="RVT_1"/>
    <property type="match status" value="1"/>
</dbReference>
<dbReference type="AlphaFoldDB" id="A0AA47MGF1"/>
<dbReference type="InterPro" id="IPR051320">
    <property type="entry name" value="Viral_Replic_Matur_Polypro"/>
</dbReference>
<dbReference type="Gene3D" id="3.30.70.270">
    <property type="match status" value="2"/>
</dbReference>
<dbReference type="Proteomes" id="UP001174136">
    <property type="component" value="Unassembled WGS sequence"/>
</dbReference>
<evidence type="ECO:0000259" key="5">
    <source>
        <dbReference type="Pfam" id="PF17919"/>
    </source>
</evidence>
<evidence type="ECO:0000256" key="2">
    <source>
        <dbReference type="ARBA" id="ARBA00012180"/>
    </source>
</evidence>
<comment type="similarity">
    <text evidence="1">Belongs to the beta type-B retroviral polymerase family. HERV class-II K(HML-2) pol subfamily.</text>
</comment>
<feature type="region of interest" description="Disordered" evidence="3">
    <location>
        <begin position="36"/>
        <end position="62"/>
    </location>
</feature>
<dbReference type="Pfam" id="PF17919">
    <property type="entry name" value="RT_RNaseH_2"/>
    <property type="match status" value="1"/>
</dbReference>
<dbReference type="EC" id="3.1.26.4" evidence="2"/>
<feature type="region of interest" description="Disordered" evidence="3">
    <location>
        <begin position="1"/>
        <end position="22"/>
    </location>
</feature>
<evidence type="ECO:0000256" key="1">
    <source>
        <dbReference type="ARBA" id="ARBA00010879"/>
    </source>
</evidence>
<proteinExistence type="inferred from homology"/>
<dbReference type="InterPro" id="IPR000477">
    <property type="entry name" value="RT_dom"/>
</dbReference>
<feature type="compositionally biased region" description="Basic residues" evidence="3">
    <location>
        <begin position="13"/>
        <end position="22"/>
    </location>
</feature>
<dbReference type="EMBL" id="JAOPHQ010004328">
    <property type="protein sequence ID" value="KAK0139607.1"/>
    <property type="molecule type" value="Genomic_DNA"/>
</dbReference>
<evidence type="ECO:0000256" key="3">
    <source>
        <dbReference type="SAM" id="MobiDB-lite"/>
    </source>
</evidence>
<reference evidence="6" key="1">
    <citation type="journal article" date="2023" name="Front. Mar. Sci.">
        <title>A new Merluccius polli reference genome to investigate the effects of global change in West African waters.</title>
        <authorList>
            <person name="Mateo J.L."/>
            <person name="Blanco-Fernandez C."/>
            <person name="Garcia-Vazquez E."/>
            <person name="Machado-Schiaffino G."/>
        </authorList>
    </citation>
    <scope>NUCLEOTIDE SEQUENCE</scope>
    <source>
        <strain evidence="6">C29</strain>
        <tissue evidence="6">Fin</tissue>
    </source>
</reference>
<feature type="domain" description="Reverse transcriptase" evidence="4">
    <location>
        <begin position="227"/>
        <end position="290"/>
    </location>
</feature>
<protein>
    <recommendedName>
        <fullName evidence="2">ribonuclease H</fullName>
        <ecNumber evidence="2">3.1.26.4</ecNumber>
    </recommendedName>
</protein>
<keyword evidence="7" id="KW-1185">Reference proteome</keyword>
<feature type="compositionally biased region" description="Basic residues" evidence="3">
    <location>
        <begin position="36"/>
        <end position="46"/>
    </location>
</feature>
<dbReference type="PANTHER" id="PTHR33064">
    <property type="entry name" value="POL PROTEIN"/>
    <property type="match status" value="1"/>
</dbReference>
<feature type="domain" description="Reverse transcriptase/retrotransposon-derived protein RNase H-like" evidence="5">
    <location>
        <begin position="362"/>
        <end position="422"/>
    </location>
</feature>
<feature type="compositionally biased region" description="Polar residues" evidence="3">
    <location>
        <begin position="47"/>
        <end position="59"/>
    </location>
</feature>
<dbReference type="SUPFAM" id="SSF56672">
    <property type="entry name" value="DNA/RNA polymerases"/>
    <property type="match status" value="1"/>
</dbReference>
<comment type="caution">
    <text evidence="6">The sequence shown here is derived from an EMBL/GenBank/DDBJ whole genome shotgun (WGS) entry which is preliminary data.</text>
</comment>
<dbReference type="InterPro" id="IPR043502">
    <property type="entry name" value="DNA/RNA_pol_sf"/>
</dbReference>
<dbReference type="GO" id="GO:0004523">
    <property type="term" value="F:RNA-DNA hybrid ribonuclease activity"/>
    <property type="evidence" value="ECO:0007669"/>
    <property type="project" value="UniProtKB-EC"/>
</dbReference>
<dbReference type="PANTHER" id="PTHR33064:SF37">
    <property type="entry name" value="RIBONUCLEASE H"/>
    <property type="match status" value="1"/>
</dbReference>